<feature type="chain" id="PRO_5010244896" evidence="1">
    <location>
        <begin position="23"/>
        <end position="288"/>
    </location>
</feature>
<dbReference type="GeneID" id="103510457"/>
<gene>
    <name evidence="3" type="primary">LOC103510457</name>
</gene>
<evidence type="ECO:0000313" key="2">
    <source>
        <dbReference type="Proteomes" id="UP000079169"/>
    </source>
</evidence>
<sequence>MGRQNQIFMLSWIANLTLLVASSPVHKVNIEVNSIVLDIQTKNRSEPFDNIAGNPDRTIDGTNGVKNDVIKELVNSEANIEQSNNCEPKVVKVFPDQTITGANGGENDAIKGLVNSESNIEQSNNCDRKVVKVLPNQTITGANGGENDAMKELVNSESNIEQSNNFEPKVVNVLPENAFNRASYIKNNANELVNSESNIEQTNKCDPITLNESDQTITGTNGVKNDIDSNIKRLNNNPSINLLGQISMDFSKGQGGFKRNFNDEPTWVVLKRRYLEGVFDVDSVKKTK</sequence>
<dbReference type="Proteomes" id="UP000079169">
    <property type="component" value="Unplaced"/>
</dbReference>
<proteinExistence type="predicted"/>
<dbReference type="CTD" id="55505"/>
<reference evidence="3" key="1">
    <citation type="submission" date="2025-08" db="UniProtKB">
        <authorList>
            <consortium name="RefSeq"/>
        </authorList>
    </citation>
    <scope>IDENTIFICATION</scope>
</reference>
<keyword evidence="2" id="KW-1185">Reference proteome</keyword>
<dbReference type="AlphaFoldDB" id="A0A1S4ECX3"/>
<organism evidence="2 3">
    <name type="scientific">Diaphorina citri</name>
    <name type="common">Asian citrus psyllid</name>
    <dbReference type="NCBI Taxonomy" id="121845"/>
    <lineage>
        <taxon>Eukaryota</taxon>
        <taxon>Metazoa</taxon>
        <taxon>Ecdysozoa</taxon>
        <taxon>Arthropoda</taxon>
        <taxon>Hexapoda</taxon>
        <taxon>Insecta</taxon>
        <taxon>Pterygota</taxon>
        <taxon>Neoptera</taxon>
        <taxon>Paraneoptera</taxon>
        <taxon>Hemiptera</taxon>
        <taxon>Sternorrhyncha</taxon>
        <taxon>Psylloidea</taxon>
        <taxon>Psyllidae</taxon>
        <taxon>Diaphorininae</taxon>
        <taxon>Diaphorina</taxon>
    </lineage>
</organism>
<feature type="signal peptide" evidence="1">
    <location>
        <begin position="1"/>
        <end position="22"/>
    </location>
</feature>
<accession>A0A1S4ECX3</accession>
<protein>
    <submittedName>
        <fullName evidence="3">Uncharacterized protein LOC103510457 isoform X1</fullName>
    </submittedName>
</protein>
<keyword evidence="1" id="KW-0732">Signal</keyword>
<name>A0A1S4ECX3_DIACI</name>
<evidence type="ECO:0000313" key="3">
    <source>
        <dbReference type="RefSeq" id="XP_017300075.1"/>
    </source>
</evidence>
<dbReference type="PaxDb" id="121845-A0A1S4ECX3"/>
<dbReference type="RefSeq" id="XP_017300075.1">
    <property type="nucleotide sequence ID" value="XM_017444586.2"/>
</dbReference>
<evidence type="ECO:0000256" key="1">
    <source>
        <dbReference type="SAM" id="SignalP"/>
    </source>
</evidence>